<gene>
    <name evidence="1" type="ORF">ACFO9K_07370</name>
</gene>
<evidence type="ECO:0008006" key="3">
    <source>
        <dbReference type="Google" id="ProtNLM"/>
    </source>
</evidence>
<reference evidence="1 2" key="1">
    <citation type="journal article" date="2019" name="Int. J. Syst. Evol. Microbiol.">
        <title>The Global Catalogue of Microorganisms (GCM) 10K type strain sequencing project: providing services to taxonomists for standard genome sequencing and annotation.</title>
        <authorList>
            <consortium name="The Broad Institute Genomics Platform"/>
            <consortium name="The Broad Institute Genome Sequencing Center for Infectious Disease"/>
            <person name="Wu L."/>
            <person name="Ma J."/>
        </authorList>
    </citation>
    <scope>NUCLEOTIDE SEQUENCE [LARGE SCALE GENOMIC DNA]</scope>
    <source>
        <strain evidence="1 2">XZYJ18</strain>
    </source>
</reference>
<proteinExistence type="predicted"/>
<sequence>MDIKRLAITLVLALCLVTAGSGGVSAADVGTDDCMPAQGSSVTTQSDVGTQGCTAPICGSWCYDSVAAEP</sequence>
<dbReference type="GeneID" id="73045242"/>
<organism evidence="1 2">
    <name type="scientific">Halorussus aquaticus</name>
    <dbReference type="NCBI Taxonomy" id="2953748"/>
    <lineage>
        <taxon>Archaea</taxon>
        <taxon>Methanobacteriati</taxon>
        <taxon>Methanobacteriota</taxon>
        <taxon>Stenosarchaea group</taxon>
        <taxon>Halobacteria</taxon>
        <taxon>Halobacteriales</taxon>
        <taxon>Haladaptataceae</taxon>
        <taxon>Halorussus</taxon>
    </lineage>
</organism>
<keyword evidence="2" id="KW-1185">Reference proteome</keyword>
<accession>A0ABD5Q017</accession>
<evidence type="ECO:0000313" key="1">
    <source>
        <dbReference type="EMBL" id="MFC4824079.1"/>
    </source>
</evidence>
<dbReference type="EMBL" id="JBHSHT010000001">
    <property type="protein sequence ID" value="MFC4824079.1"/>
    <property type="molecule type" value="Genomic_DNA"/>
</dbReference>
<dbReference type="RefSeq" id="WP_254266845.1">
    <property type="nucleotide sequence ID" value="NZ_CP100400.1"/>
</dbReference>
<dbReference type="Proteomes" id="UP001595945">
    <property type="component" value="Unassembled WGS sequence"/>
</dbReference>
<evidence type="ECO:0000313" key="2">
    <source>
        <dbReference type="Proteomes" id="UP001595945"/>
    </source>
</evidence>
<protein>
    <recommendedName>
        <fullName evidence="3">Secreted protein</fullName>
    </recommendedName>
</protein>
<comment type="caution">
    <text evidence="1">The sequence shown here is derived from an EMBL/GenBank/DDBJ whole genome shotgun (WGS) entry which is preliminary data.</text>
</comment>
<dbReference type="AlphaFoldDB" id="A0ABD5Q017"/>
<name>A0ABD5Q017_9EURY</name>